<dbReference type="GO" id="GO:0075512">
    <property type="term" value="P:clathrin-dependent endocytosis of virus by host cell"/>
    <property type="evidence" value="ECO:0007669"/>
    <property type="project" value="UniProtKB-UniRule"/>
</dbReference>
<evidence type="ECO:0000256" key="10">
    <source>
        <dbReference type="ARBA" id="ARBA00046492"/>
    </source>
</evidence>
<protein>
    <recommendedName>
        <fullName evidence="11">Capsid polyprotein VP90</fullName>
    </recommendedName>
    <component>
        <recommendedName>
            <fullName evidence="11">Capsid polyprotein VP70</fullName>
        </recommendedName>
    </component>
    <component>
        <recommendedName>
            <fullName evidence="11">Core protein VP34</fullName>
        </recommendedName>
    </component>
    <component>
        <recommendedName>
            <fullName evidence="11">Spike protein VP27</fullName>
        </recommendedName>
    </component>
    <component>
        <recommendedName>
            <fullName evidence="11">Spike protein VP25</fullName>
        </recommendedName>
    </component>
</protein>
<evidence type="ECO:0000256" key="7">
    <source>
        <dbReference type="ARBA" id="ARBA00023060"/>
    </source>
</evidence>
<comment type="PTM">
    <molecule>Capsid polyprotein VP90</molecule>
    <text evidence="11">Specific enzymatic cleavages by the host yield mature proteins. VP90 acidic C-terminal domain is eliminated from the immature virion by host caspases during viral maturation giving rise to virions composed of VP70. The virus can then dissociate from cellular membranes and exit the cell. Further cleavages by host extracellular proteases occur resulting in the three structural proteins VP34, VP27 and VP25 and conferring infectivity.</text>
</comment>
<keyword evidence="6 11" id="KW-1164">Virus endocytosis by host</keyword>
<evidence type="ECO:0000256" key="4">
    <source>
        <dbReference type="ARBA" id="ARBA00022595"/>
    </source>
</evidence>
<comment type="function">
    <molecule>Spike protein VP25</molecule>
    <text evidence="11">VP25 and VP27 Forms the spikes at the surface of the virion. This forms contains only 30 spikes located on the icosahedral 2-fold axes. Plays a role in the attachment to target host cell. This attachment induces virion internalization through clathrin-dependent endocytosis.</text>
</comment>
<dbReference type="EMBL" id="HM756258">
    <property type="protein sequence ID" value="ADV16836.1"/>
    <property type="molecule type" value="Genomic_RNA"/>
</dbReference>
<sequence>MASKSGKDVTVKVENTSGRGRSRSRSRSRSRARNKNVKITINSKPGATGGQRRRGKPQSDKRVRSIVKQQLDKSGVTGPKPAIRQRATATLGTIGSNSSGKTELEACILTNPILVKDNTGNNTFGPIVALGAQYSLWRIRFLRIKFTPMVGQSAVTGTVVRASLNPTATPSSTGWSGLGARRHIDIVVGKAATFNLKASDLSGPREGWWLTNTNDSGDSTLGPSIEIHTLGTTMSAYQNKEFTGGLFLCELQAEWEFSGYAANPALLSLEKNREDNAEVSFDGEQGQPLTMVVSEDSLFNRIATKRSTFTRGVARDGQTKSETIWQVVDTAVSAAEAVVPPPFGWLIRGGYWFVKKLAGRNRLRNGKQTSSYVCYASYQDALSDKPAICTGASAGFYSGHEVVTTANLHFTQMNEPSTGIGATPTTFRSYRMMPEDTIYLRFKPETLSVVSNYQPAQRPMLAKTYSGGDLIVEQGTNKTKIHTIVKISDPSWYSAYWDSISTPQPIAEVNCKVGAAVVGDILASYQVHGLGAHTTTAFVVRMTTNANTRVQTGAITTKDINDYDLKIKGGRPEFSWNLASGTWYLMMSFGNAMGSGIWRWTPNDLEDNYTIYNSEIATCLLLTHGDFHIVVPTKNALVPLVERERRFDQGRQDLNQPTEPPSLQVEDVGDDETDYESDDEELDHFDLHDSSGSEPEDEDVENSRVTLLNTLVNQGVDLARAAKISKRAYPTLAEKTRKSVFIDSLIAGCGPSSAWSEACKAARRVTFKEPIYESRGHAE</sequence>
<dbReference type="GO" id="GO:0039617">
    <property type="term" value="C:T=3 icosahedral viral capsid"/>
    <property type="evidence" value="ECO:0007669"/>
    <property type="project" value="UniProtKB-UniRule"/>
</dbReference>
<evidence type="ECO:0000256" key="12">
    <source>
        <dbReference type="SAM" id="MobiDB-lite"/>
    </source>
</evidence>
<keyword evidence="8 11" id="KW-1160">Virus entry into host cell</keyword>
<dbReference type="FunFam" id="2.60.120.20:FF:000007">
    <property type="entry name" value="Capsid polyprotein VP90"/>
    <property type="match status" value="1"/>
</dbReference>
<dbReference type="SMR" id="E7CVF0"/>
<evidence type="ECO:0000256" key="11">
    <source>
        <dbReference type="RuleBase" id="RU363102"/>
    </source>
</evidence>
<comment type="similarity">
    <text evidence="11">Belongs to the astroviridae capsid polyprotein family.</text>
</comment>
<keyword evidence="2 11" id="KW-0167">Capsid protein</keyword>
<comment type="subunit">
    <text evidence="10">Heterodimer with spike protein VP25. The spikes form a globular dimer with 30 spikes covering the mature virion. Spike protein VP25 that lacks the core attachment region may need to dimerize with spike protein VP27 to remain stably bound to the viral particle.</text>
</comment>
<evidence type="ECO:0000256" key="3">
    <source>
        <dbReference type="ARBA" id="ARBA00022570"/>
    </source>
</evidence>
<comment type="subcellular location">
    <subcellularLocation>
        <location evidence="9">Host extracellular space</location>
    </subcellularLocation>
    <subcellularLocation>
        <location evidence="1 11">Virion</location>
    </subcellularLocation>
</comment>
<keyword evidence="4 11" id="KW-1162">Viral penetration into host cytoplasm</keyword>
<evidence type="ECO:0000256" key="5">
    <source>
        <dbReference type="ARBA" id="ARBA00022844"/>
    </source>
</evidence>
<keyword evidence="5 11" id="KW-0946">Virion</keyword>
<feature type="compositionally biased region" description="Acidic residues" evidence="12">
    <location>
        <begin position="667"/>
        <end position="683"/>
    </location>
</feature>
<dbReference type="Gene3D" id="2.60.120.20">
    <property type="match status" value="1"/>
</dbReference>
<proteinExistence type="inferred from homology"/>
<evidence type="ECO:0000259" key="13">
    <source>
        <dbReference type="Pfam" id="PF03115"/>
    </source>
</evidence>
<evidence type="ECO:0000256" key="8">
    <source>
        <dbReference type="ARBA" id="ARBA00023296"/>
    </source>
</evidence>
<feature type="domain" description="Astrovirus capsid protein inner core" evidence="13">
    <location>
        <begin position="18"/>
        <end position="260"/>
    </location>
</feature>
<reference evidence="14" key="1">
    <citation type="journal article" date="2011" name="Vet. Microbiol.">
        <title>Multiple novel and prevalent astroviruses in pigs.</title>
        <authorList>
            <person name="Luo Z."/>
            <person name="Roi S."/>
            <person name="Dastor M."/>
            <person name="Gallice E."/>
            <person name="Laurin M.A."/>
            <person name="L'Homme Y."/>
        </authorList>
    </citation>
    <scope>NUCLEOTIDE SEQUENCE</scope>
    <source>
        <strain evidence="14">PoAstV12-3</strain>
    </source>
</reference>
<keyword evidence="7 11" id="KW-1142">T=3 icosahedral capsid protein</keyword>
<organism evidence="14">
    <name type="scientific">Astrovirus swine/PoAstV12-3/Canada/2006</name>
    <dbReference type="NCBI Taxonomy" id="942169"/>
    <lineage>
        <taxon>Viruses</taxon>
        <taxon>Riboviria</taxon>
        <taxon>Orthornavirae</taxon>
        <taxon>Pisuviricota</taxon>
        <taxon>Stelpaviricetes</taxon>
        <taxon>Stellavirales</taxon>
        <taxon>Astroviridae</taxon>
        <taxon>Mamastrovirus</taxon>
    </lineage>
</organism>
<name>E7CVF0_9VIRU</name>
<dbReference type="Pfam" id="PF03115">
    <property type="entry name" value="Astro_capsid_N"/>
    <property type="match status" value="1"/>
</dbReference>
<accession>E7CVF0</accession>
<evidence type="ECO:0000256" key="6">
    <source>
        <dbReference type="ARBA" id="ARBA00022890"/>
    </source>
</evidence>
<dbReference type="InterPro" id="IPR029053">
    <property type="entry name" value="Viral_coat"/>
</dbReference>
<feature type="region of interest" description="Disordered" evidence="12">
    <location>
        <begin position="1"/>
        <end position="64"/>
    </location>
</feature>
<evidence type="ECO:0000256" key="2">
    <source>
        <dbReference type="ARBA" id="ARBA00022561"/>
    </source>
</evidence>
<keyword evidence="3 11" id="KW-1165">Clathrin-mediated endocytosis of virus by host</keyword>
<evidence type="ECO:0000256" key="9">
    <source>
        <dbReference type="ARBA" id="ARBA00034475"/>
    </source>
</evidence>
<feature type="region of interest" description="Disordered" evidence="12">
    <location>
        <begin position="648"/>
        <end position="702"/>
    </location>
</feature>
<feature type="compositionally biased region" description="Basic residues" evidence="12">
    <location>
        <begin position="20"/>
        <end position="36"/>
    </location>
</feature>
<comment type="function">
    <molecule>Spike protein VP27</molecule>
    <text evidence="11">VP25 and VP27 Forms the spikes at the surface of the virion. This forms contains only 30 spikes located on the icosahedral 2-fold axes. Plays a role in the attachment to target host cell. This attachment induces virion internalization through clathrin-dependent endocytosis.</text>
</comment>
<dbReference type="InterPro" id="IPR022027">
    <property type="entry name" value="Astro_capsid_p"/>
</dbReference>
<evidence type="ECO:0000256" key="1">
    <source>
        <dbReference type="ARBA" id="ARBA00004328"/>
    </source>
</evidence>
<comment type="function">
    <molecule>Core protein VP34</molecule>
    <text evidence="11">Self-assembles to form an icosahedral capsid with a T=3 symmetry, about 43 nm in diameter. This forms contains only 30 spikes located on the icosahedral 2-fold axes.</text>
</comment>
<dbReference type="InterPro" id="IPR004337">
    <property type="entry name" value="Astro_capsid_N"/>
</dbReference>
<evidence type="ECO:0000313" key="14">
    <source>
        <dbReference type="EMBL" id="ADV16836.1"/>
    </source>
</evidence>
<feature type="compositionally biased region" description="Basic and acidic residues" evidence="12">
    <location>
        <begin position="1"/>
        <end position="11"/>
    </location>
</feature>
<dbReference type="GO" id="GO:0043655">
    <property type="term" value="C:host extracellular space"/>
    <property type="evidence" value="ECO:0007669"/>
    <property type="project" value="UniProtKB-SubCell"/>
</dbReference>
<dbReference type="Pfam" id="PF12226">
    <property type="entry name" value="Astro_capsid_p"/>
    <property type="match status" value="1"/>
</dbReference>
<comment type="function">
    <molecule>Capsid polyprotein VP70</molecule>
    <text evidence="11">The immature virion is composed of 180 VP70 subunits with 90 dimeric spikes and displays a T=3 icosahedral symmetry. During maturation, VP70 undergoes a loss of 60 peripentonal spikes, which likely plays an important role in viral infectivity.</text>
</comment>
<comment type="function">
    <molecule>Capsid polyprotein VP90</molecule>
    <text evidence="11">The capsid polyprotein VP90 self-assembles and undergoes a proteolytic cleavage by host caspases to yield the immature VP70 virion.</text>
</comment>